<keyword evidence="1" id="KW-0472">Membrane</keyword>
<reference evidence="3 4" key="1">
    <citation type="submission" date="2019-04" db="EMBL/GenBank/DDBJ databases">
        <title>Friends and foes A comparative genomics study of 23 Aspergillus species from section Flavi.</title>
        <authorList>
            <consortium name="DOE Joint Genome Institute"/>
            <person name="Kjaerbolling I."/>
            <person name="Vesth T."/>
            <person name="Frisvad J.C."/>
            <person name="Nybo J.L."/>
            <person name="Theobald S."/>
            <person name="Kildgaard S."/>
            <person name="Isbrandt T."/>
            <person name="Kuo A."/>
            <person name="Sato A."/>
            <person name="Lyhne E.K."/>
            <person name="Kogle M.E."/>
            <person name="Wiebenga A."/>
            <person name="Kun R.S."/>
            <person name="Lubbers R.J."/>
            <person name="Makela M.R."/>
            <person name="Barry K."/>
            <person name="Chovatia M."/>
            <person name="Clum A."/>
            <person name="Daum C."/>
            <person name="Haridas S."/>
            <person name="He G."/>
            <person name="LaButti K."/>
            <person name="Lipzen A."/>
            <person name="Mondo S."/>
            <person name="Riley R."/>
            <person name="Salamov A."/>
            <person name="Simmons B.A."/>
            <person name="Magnuson J.K."/>
            <person name="Henrissat B."/>
            <person name="Mortensen U.H."/>
            <person name="Larsen T.O."/>
            <person name="Devries R.P."/>
            <person name="Grigoriev I.V."/>
            <person name="Machida M."/>
            <person name="Baker S.E."/>
            <person name="Andersen M.R."/>
        </authorList>
    </citation>
    <scope>NUCLEOTIDE SEQUENCE [LARGE SCALE GENOMIC DNA]</scope>
    <source>
        <strain evidence="3 4">IBT 18842</strain>
    </source>
</reference>
<evidence type="ECO:0000313" key="3">
    <source>
        <dbReference type="EMBL" id="KAE8149032.1"/>
    </source>
</evidence>
<evidence type="ECO:0000313" key="4">
    <source>
        <dbReference type="Proteomes" id="UP000325780"/>
    </source>
</evidence>
<sequence length="389" mass="43169">MVDLNQLLAVKPAPLLGALTATIFFAFYGHPRYFLQGIQHLPEEHTITRAKAQVGADHKQQQPTELPYPADAFPGGRRVQTVYGTIQVFEWGPEHGEKVLLVHGLGTPCIALGNMAKEFVRRGYRVMMFDLFGRGYSETPNDLPHDARLYTTQILLVLSSSPLAWTGSSAFHIIGFSLGGSIAVAFAAYHATMLRSITLICPGGLIHTSHISRRSQVLYSSSFIPEWLRLRLLRRDLEPSNGAPSADVPDGTQDADVDFDAVPIAVDRPQVRISDVIRWQLRANPGFVPSYLSTILGSLVYRRYDRIWKVLRDELARRRTADAPPGLPGGRVSLILAERDVIVVKDEFLEDMEGLLCREDVDLHVMKGGHEIGVVRGKDVASIAVESWK</sequence>
<evidence type="ECO:0000256" key="1">
    <source>
        <dbReference type="SAM" id="Phobius"/>
    </source>
</evidence>
<keyword evidence="4" id="KW-1185">Reference proteome</keyword>
<proteinExistence type="predicted"/>
<evidence type="ECO:0000259" key="2">
    <source>
        <dbReference type="Pfam" id="PF00561"/>
    </source>
</evidence>
<keyword evidence="1" id="KW-1133">Transmembrane helix</keyword>
<dbReference type="Gene3D" id="3.40.50.1820">
    <property type="entry name" value="alpha/beta hydrolase"/>
    <property type="match status" value="1"/>
</dbReference>
<dbReference type="Pfam" id="PF00561">
    <property type="entry name" value="Abhydrolase_1"/>
    <property type="match status" value="1"/>
</dbReference>
<feature type="transmembrane region" description="Helical" evidence="1">
    <location>
        <begin position="12"/>
        <end position="29"/>
    </location>
</feature>
<gene>
    <name evidence="3" type="ORF">BDV25DRAFT_141195</name>
</gene>
<keyword evidence="3" id="KW-0378">Hydrolase</keyword>
<name>A0A5N6TRQ5_ASPAV</name>
<dbReference type="SUPFAM" id="SSF53474">
    <property type="entry name" value="alpha/beta-Hydrolases"/>
    <property type="match status" value="1"/>
</dbReference>
<organism evidence="3 4">
    <name type="scientific">Aspergillus avenaceus</name>
    <dbReference type="NCBI Taxonomy" id="36643"/>
    <lineage>
        <taxon>Eukaryota</taxon>
        <taxon>Fungi</taxon>
        <taxon>Dikarya</taxon>
        <taxon>Ascomycota</taxon>
        <taxon>Pezizomycotina</taxon>
        <taxon>Eurotiomycetes</taxon>
        <taxon>Eurotiomycetidae</taxon>
        <taxon>Eurotiales</taxon>
        <taxon>Aspergillaceae</taxon>
        <taxon>Aspergillus</taxon>
        <taxon>Aspergillus subgen. Circumdati</taxon>
    </lineage>
</organism>
<dbReference type="InterPro" id="IPR000073">
    <property type="entry name" value="AB_hydrolase_1"/>
</dbReference>
<dbReference type="PANTHER" id="PTHR43689">
    <property type="entry name" value="HYDROLASE"/>
    <property type="match status" value="1"/>
</dbReference>
<dbReference type="Proteomes" id="UP000325780">
    <property type="component" value="Unassembled WGS sequence"/>
</dbReference>
<accession>A0A5N6TRQ5</accession>
<dbReference type="InterPro" id="IPR029058">
    <property type="entry name" value="AB_hydrolase_fold"/>
</dbReference>
<protein>
    <submittedName>
        <fullName evidence="3">Putative alpha/beta hydrolase</fullName>
    </submittedName>
</protein>
<dbReference type="GO" id="GO:0016787">
    <property type="term" value="F:hydrolase activity"/>
    <property type="evidence" value="ECO:0007669"/>
    <property type="project" value="UniProtKB-KW"/>
</dbReference>
<dbReference type="OrthoDB" id="408373at2759"/>
<dbReference type="EMBL" id="ML742137">
    <property type="protein sequence ID" value="KAE8149032.1"/>
    <property type="molecule type" value="Genomic_DNA"/>
</dbReference>
<keyword evidence="1" id="KW-0812">Transmembrane</keyword>
<feature type="domain" description="AB hydrolase-1" evidence="2">
    <location>
        <begin position="99"/>
        <end position="211"/>
    </location>
</feature>
<dbReference type="AlphaFoldDB" id="A0A5N6TRQ5"/>
<dbReference type="PRINTS" id="PR00111">
    <property type="entry name" value="ABHYDROLASE"/>
</dbReference>
<dbReference type="PANTHER" id="PTHR43689:SF8">
    <property type="entry name" value="ALPHA_BETA-HYDROLASES SUPERFAMILY PROTEIN"/>
    <property type="match status" value="1"/>
</dbReference>